<name>A0A0E9WBF8_ANGAN</name>
<reference evidence="1" key="1">
    <citation type="submission" date="2014-11" db="EMBL/GenBank/DDBJ databases">
        <authorList>
            <person name="Amaro Gonzalez C."/>
        </authorList>
    </citation>
    <scope>NUCLEOTIDE SEQUENCE</scope>
</reference>
<organism evidence="1">
    <name type="scientific">Anguilla anguilla</name>
    <name type="common">European freshwater eel</name>
    <name type="synonym">Muraena anguilla</name>
    <dbReference type="NCBI Taxonomy" id="7936"/>
    <lineage>
        <taxon>Eukaryota</taxon>
        <taxon>Metazoa</taxon>
        <taxon>Chordata</taxon>
        <taxon>Craniata</taxon>
        <taxon>Vertebrata</taxon>
        <taxon>Euteleostomi</taxon>
        <taxon>Actinopterygii</taxon>
        <taxon>Neopterygii</taxon>
        <taxon>Teleostei</taxon>
        <taxon>Anguilliformes</taxon>
        <taxon>Anguillidae</taxon>
        <taxon>Anguilla</taxon>
    </lineage>
</organism>
<dbReference type="AlphaFoldDB" id="A0A0E9WBF8"/>
<protein>
    <submittedName>
        <fullName evidence="1">Uncharacterized protein</fullName>
    </submittedName>
</protein>
<reference evidence="1" key="2">
    <citation type="journal article" date="2015" name="Fish Shellfish Immunol.">
        <title>Early steps in the European eel (Anguilla anguilla)-Vibrio vulnificus interaction in the gills: Role of the RtxA13 toxin.</title>
        <authorList>
            <person name="Callol A."/>
            <person name="Pajuelo D."/>
            <person name="Ebbesson L."/>
            <person name="Teles M."/>
            <person name="MacKenzie S."/>
            <person name="Amaro C."/>
        </authorList>
    </citation>
    <scope>NUCLEOTIDE SEQUENCE</scope>
</reference>
<proteinExistence type="predicted"/>
<dbReference type="EMBL" id="GBXM01020936">
    <property type="protein sequence ID" value="JAH87641.1"/>
    <property type="molecule type" value="Transcribed_RNA"/>
</dbReference>
<sequence length="58" mass="6957">MRFERRIKCCNSLKTSIESEKCSSARFLRKDCCDLMVNRRLYFMLANLAVNHTHRTMQ</sequence>
<evidence type="ECO:0000313" key="1">
    <source>
        <dbReference type="EMBL" id="JAH87641.1"/>
    </source>
</evidence>
<accession>A0A0E9WBF8</accession>